<keyword evidence="3" id="KW-1185">Reference proteome</keyword>
<dbReference type="InterPro" id="IPR052948">
    <property type="entry name" value="Low_temp-induced_all0457"/>
</dbReference>
<keyword evidence="1" id="KW-1133">Transmembrane helix</keyword>
<accession>A0A2Z2P6Q1</accession>
<evidence type="ECO:0000256" key="1">
    <source>
        <dbReference type="SAM" id="Phobius"/>
    </source>
</evidence>
<protein>
    <recommendedName>
        <fullName evidence="4">DUF1269 domain-containing protein</fullName>
    </recommendedName>
</protein>
<proteinExistence type="predicted"/>
<evidence type="ECO:0008006" key="4">
    <source>
        <dbReference type="Google" id="ProtNLM"/>
    </source>
</evidence>
<feature type="transmembrane region" description="Helical" evidence="1">
    <location>
        <begin position="62"/>
        <end position="84"/>
    </location>
</feature>
<dbReference type="PANTHER" id="PTHR36109:SF2">
    <property type="entry name" value="MEMBRANE PROTEIN"/>
    <property type="match status" value="1"/>
</dbReference>
<keyword evidence="1" id="KW-0472">Membrane</keyword>
<dbReference type="PANTHER" id="PTHR36109">
    <property type="entry name" value="MEMBRANE PROTEIN-RELATED"/>
    <property type="match status" value="1"/>
</dbReference>
<evidence type="ECO:0000313" key="3">
    <source>
        <dbReference type="Proteomes" id="UP000250079"/>
    </source>
</evidence>
<name>A0A2Z2P6Q1_9GAMM</name>
<dbReference type="KEGG" id="gai:IMCC3135_27400"/>
<dbReference type="AlphaFoldDB" id="A0A2Z2P6Q1"/>
<keyword evidence="1" id="KW-0812">Transmembrane</keyword>
<dbReference type="RefSeq" id="WP_157736296.1">
    <property type="nucleotide sequence ID" value="NZ_CP018632.1"/>
</dbReference>
<organism evidence="2 3">
    <name type="scientific">Granulosicoccus antarcticus IMCC3135</name>
    <dbReference type="NCBI Taxonomy" id="1192854"/>
    <lineage>
        <taxon>Bacteria</taxon>
        <taxon>Pseudomonadati</taxon>
        <taxon>Pseudomonadota</taxon>
        <taxon>Gammaproteobacteria</taxon>
        <taxon>Chromatiales</taxon>
        <taxon>Granulosicoccaceae</taxon>
        <taxon>Granulosicoccus</taxon>
    </lineage>
</organism>
<gene>
    <name evidence="2" type="ORF">IMCC3135_27400</name>
</gene>
<evidence type="ECO:0000313" key="2">
    <source>
        <dbReference type="EMBL" id="ASJ75534.1"/>
    </source>
</evidence>
<sequence>MKKIIFSVPDKPTGIGIIELLKAQGLDESHISVLGNESTEFSAMPEAGEFENDVVPASKRGVLVGGATGLLAGLGAALVLPGVVIGGAALAAALALSTAGGATFGVLASTLIGASVPHSQIREYEAVIERGELLMIIEVDDEQAAEVTAQVQSHDPSVSLMGEIDAVPPIV</sequence>
<dbReference type="OrthoDB" id="8775484at2"/>
<reference evidence="2 3" key="1">
    <citation type="submission" date="2016-12" db="EMBL/GenBank/DDBJ databases">
        <authorList>
            <person name="Song W.-J."/>
            <person name="Kurnit D.M."/>
        </authorList>
    </citation>
    <scope>NUCLEOTIDE SEQUENCE [LARGE SCALE GENOMIC DNA]</scope>
    <source>
        <strain evidence="2 3">IMCC3135</strain>
    </source>
</reference>
<feature type="transmembrane region" description="Helical" evidence="1">
    <location>
        <begin position="90"/>
        <end position="112"/>
    </location>
</feature>
<dbReference type="EMBL" id="CP018632">
    <property type="protein sequence ID" value="ASJ75534.1"/>
    <property type="molecule type" value="Genomic_DNA"/>
</dbReference>
<dbReference type="Proteomes" id="UP000250079">
    <property type="component" value="Chromosome"/>
</dbReference>